<dbReference type="InterPro" id="IPR026298">
    <property type="entry name" value="Bcl-2_fam"/>
</dbReference>
<keyword evidence="3" id="KW-0812">Transmembrane</keyword>
<dbReference type="InterPro" id="IPR002475">
    <property type="entry name" value="Bcl2-like"/>
</dbReference>
<dbReference type="Gene3D" id="1.10.437.10">
    <property type="entry name" value="Blc2-like"/>
    <property type="match status" value="1"/>
</dbReference>
<dbReference type="SUPFAM" id="SSF56854">
    <property type="entry name" value="Bcl-2 inhibitors of programmed cell death"/>
    <property type="match status" value="1"/>
</dbReference>
<keyword evidence="3" id="KW-1133">Transmembrane helix</keyword>
<evidence type="ECO:0000256" key="2">
    <source>
        <dbReference type="ARBA" id="ARBA00022703"/>
    </source>
</evidence>
<keyword evidence="2" id="KW-0053">Apoptosis</keyword>
<dbReference type="Proteomes" id="UP000824219">
    <property type="component" value="Linkage Group LG04"/>
</dbReference>
<comment type="caution">
    <text evidence="5">The sequence shown here is derived from an EMBL/GenBank/DDBJ whole genome shotgun (WGS) entry which is preliminary data.</text>
</comment>
<evidence type="ECO:0000313" key="6">
    <source>
        <dbReference type="Proteomes" id="UP000824219"/>
    </source>
</evidence>
<evidence type="ECO:0000256" key="3">
    <source>
        <dbReference type="SAM" id="Phobius"/>
    </source>
</evidence>
<protein>
    <recommendedName>
        <fullName evidence="4">Bcl-2 Bcl-2 homology region 1-3 domain-containing protein</fullName>
    </recommendedName>
</protein>
<dbReference type="Pfam" id="PF00452">
    <property type="entry name" value="Bcl-2"/>
    <property type="match status" value="1"/>
</dbReference>
<dbReference type="CDD" id="cd06845">
    <property type="entry name" value="Bcl-2_like"/>
    <property type="match status" value="1"/>
</dbReference>
<keyword evidence="6" id="KW-1185">Reference proteome</keyword>
<dbReference type="PRINTS" id="PR01862">
    <property type="entry name" value="BCL2FAMILY"/>
</dbReference>
<accession>A0A9D3P2U0</accession>
<dbReference type="InterPro" id="IPR020726">
    <property type="entry name" value="Bcl2_BH2_motif_CS"/>
</dbReference>
<dbReference type="GO" id="GO:0005741">
    <property type="term" value="C:mitochondrial outer membrane"/>
    <property type="evidence" value="ECO:0007669"/>
    <property type="project" value="TreeGrafter"/>
</dbReference>
<dbReference type="GO" id="GO:0008630">
    <property type="term" value="P:intrinsic apoptotic signaling pathway in response to DNA damage"/>
    <property type="evidence" value="ECO:0007669"/>
    <property type="project" value="TreeGrafter"/>
</dbReference>
<name>A0A9D3P2U0_9TELE</name>
<evidence type="ECO:0000256" key="1">
    <source>
        <dbReference type="ARBA" id="ARBA00009458"/>
    </source>
</evidence>
<keyword evidence="3" id="KW-0472">Membrane</keyword>
<dbReference type="OrthoDB" id="8856583at2759"/>
<dbReference type="GO" id="GO:0042981">
    <property type="term" value="P:regulation of apoptotic process"/>
    <property type="evidence" value="ECO:0007669"/>
    <property type="project" value="InterPro"/>
</dbReference>
<dbReference type="PANTHER" id="PTHR11256">
    <property type="entry name" value="BCL-2 RELATED"/>
    <property type="match status" value="1"/>
</dbReference>
<feature type="domain" description="Bcl-2 Bcl-2 homology region 1-3" evidence="4">
    <location>
        <begin position="86"/>
        <end position="189"/>
    </location>
</feature>
<feature type="transmembrane region" description="Helical" evidence="3">
    <location>
        <begin position="210"/>
        <end position="228"/>
    </location>
</feature>
<reference evidence="5 6" key="1">
    <citation type="submission" date="2021-06" db="EMBL/GenBank/DDBJ databases">
        <title>Chromosome-level genome assembly of the red-tail catfish (Hemibagrus wyckioides).</title>
        <authorList>
            <person name="Shao F."/>
        </authorList>
    </citation>
    <scope>NUCLEOTIDE SEQUENCE [LARGE SCALE GENOMIC DNA]</scope>
    <source>
        <strain evidence="5">EC202008001</strain>
        <tissue evidence="5">Blood</tissue>
    </source>
</reference>
<dbReference type="PANTHER" id="PTHR11256:SF61">
    <property type="entry name" value="BCL2-LIKE 10"/>
    <property type="match status" value="1"/>
</dbReference>
<dbReference type="PROSITE" id="PS50062">
    <property type="entry name" value="BCL2_FAMILY"/>
    <property type="match status" value="1"/>
</dbReference>
<evidence type="ECO:0000259" key="4">
    <source>
        <dbReference type="SMART" id="SM00337"/>
    </source>
</evidence>
<dbReference type="InterPro" id="IPR046371">
    <property type="entry name" value="Bcl-2_BH1-3"/>
</dbReference>
<dbReference type="EMBL" id="JAHKSW010000004">
    <property type="protein sequence ID" value="KAG7333551.1"/>
    <property type="molecule type" value="Genomic_DNA"/>
</dbReference>
<evidence type="ECO:0000313" key="5">
    <source>
        <dbReference type="EMBL" id="KAG7333551.1"/>
    </source>
</evidence>
<organism evidence="5 6">
    <name type="scientific">Hemibagrus wyckioides</name>
    <dbReference type="NCBI Taxonomy" id="337641"/>
    <lineage>
        <taxon>Eukaryota</taxon>
        <taxon>Metazoa</taxon>
        <taxon>Chordata</taxon>
        <taxon>Craniata</taxon>
        <taxon>Vertebrata</taxon>
        <taxon>Euteleostomi</taxon>
        <taxon>Actinopterygii</taxon>
        <taxon>Neopterygii</taxon>
        <taxon>Teleostei</taxon>
        <taxon>Ostariophysi</taxon>
        <taxon>Siluriformes</taxon>
        <taxon>Bagridae</taxon>
        <taxon>Hemibagrus</taxon>
    </lineage>
</organism>
<dbReference type="InterPro" id="IPR036834">
    <property type="entry name" value="Bcl-2-like_sf"/>
</dbReference>
<dbReference type="GO" id="GO:0001836">
    <property type="term" value="P:release of cytochrome c from mitochondria"/>
    <property type="evidence" value="ECO:0007669"/>
    <property type="project" value="TreeGrafter"/>
</dbReference>
<dbReference type="GO" id="GO:0051400">
    <property type="term" value="F:BH domain binding"/>
    <property type="evidence" value="ECO:0007669"/>
    <property type="project" value="TreeGrafter"/>
</dbReference>
<dbReference type="SMART" id="SM00337">
    <property type="entry name" value="BCL"/>
    <property type="match status" value="1"/>
</dbReference>
<dbReference type="GO" id="GO:0097192">
    <property type="term" value="P:extrinsic apoptotic signaling pathway in absence of ligand"/>
    <property type="evidence" value="ECO:0007669"/>
    <property type="project" value="TreeGrafter"/>
</dbReference>
<proteinExistence type="inferred from homology"/>
<dbReference type="PROSITE" id="PS01258">
    <property type="entry name" value="BH2"/>
    <property type="match status" value="1"/>
</dbReference>
<dbReference type="AlphaFoldDB" id="A0A9D3P2U0"/>
<comment type="similarity">
    <text evidence="1">Belongs to the Bcl-2 family.</text>
</comment>
<sequence>MLDEKNYYLGNRNCDVDRGGETPLLKGSHCRSVFRFGLKLSLGALDIAGRKMSCWLRNETLTLAKDYIDFCIGIQRTPPSESANAMRRLGKELELQHRSKFLSLAQSFLSTCGSTPEPSACLCRVMTMLVEDGKLNWGRIVSLFAFTGVVANEMFSREEDVESCRRLAETIADYLGGEKSEWLLENGGWDGFCQFFHSSSQVPQESSMKTALFAAAGVGIAGLTFLLVR</sequence>
<gene>
    <name evidence="5" type="ORF">KOW79_003686</name>
</gene>